<dbReference type="VEuPathDB" id="FungiDB:PYU1_G013925"/>
<keyword evidence="1" id="KW-0472">Membrane</keyword>
<organism evidence="2 3">
    <name type="scientific">Globisporangium ultimum (strain ATCC 200006 / CBS 805.95 / DAOM BR144)</name>
    <name type="common">Pythium ultimum</name>
    <dbReference type="NCBI Taxonomy" id="431595"/>
    <lineage>
        <taxon>Eukaryota</taxon>
        <taxon>Sar</taxon>
        <taxon>Stramenopiles</taxon>
        <taxon>Oomycota</taxon>
        <taxon>Peronosporomycetes</taxon>
        <taxon>Pythiales</taxon>
        <taxon>Pythiaceae</taxon>
        <taxon>Globisporangium</taxon>
    </lineage>
</organism>
<dbReference type="Proteomes" id="UP000019132">
    <property type="component" value="Unassembled WGS sequence"/>
</dbReference>
<sequence length="464" mass="52126">MAEPKQSGAMDGDSNASEIMKQVHALYADADEGLVALARSVGIARIHPPRRKVNVLVIGNHSAGKSSFINWYIDDHVQRTGVAIETQGFTVVTSGSRKTLAPIKGDSTIMLYPYLEPLKTKFGKPLIENLETCVSVSTSRSFPLVDFIDSPGLVDGDIMYPFDVNDAILGFADHADLVFVFMDPMGQALCSRTMSVVKLLNAKHFDKLKYYLTKADTVTNPKELMKLMVQITQNIKEHINNQHGLEIPAIWLPQAQRQQSPLQNSSDLQSADGVNQINEVCNTIEKAIHQKVQDNLSQVEQDCQDVLTQTSTLLAKDELEIAAKRSREIVAMFFAISAWTIPIIAFLTLVVELEEQLPPAVRDAEYVMTTVHTLYSDFQPLLFPESEKPDLVTLLKFFGISILLFLVLNALSKFTHSRAKKFVPQKRAVVAKWRSHEQIVRRILQRRQELFLEYVRTYTPADDL</sequence>
<dbReference type="GO" id="GO:0000028">
    <property type="term" value="P:ribosomal small subunit assembly"/>
    <property type="evidence" value="ECO:0007669"/>
    <property type="project" value="TreeGrafter"/>
</dbReference>
<reference evidence="3" key="1">
    <citation type="journal article" date="2010" name="Genome Biol.">
        <title>Genome sequence of the necrotrophic plant pathogen Pythium ultimum reveals original pathogenicity mechanisms and effector repertoire.</title>
        <authorList>
            <person name="Levesque C.A."/>
            <person name="Brouwer H."/>
            <person name="Cano L."/>
            <person name="Hamilton J.P."/>
            <person name="Holt C."/>
            <person name="Huitema E."/>
            <person name="Raffaele S."/>
            <person name="Robideau G.P."/>
            <person name="Thines M."/>
            <person name="Win J."/>
            <person name="Zerillo M.M."/>
            <person name="Beakes G.W."/>
            <person name="Boore J.L."/>
            <person name="Busam D."/>
            <person name="Dumas B."/>
            <person name="Ferriera S."/>
            <person name="Fuerstenberg S.I."/>
            <person name="Gachon C.M."/>
            <person name="Gaulin E."/>
            <person name="Govers F."/>
            <person name="Grenville-Briggs L."/>
            <person name="Horner N."/>
            <person name="Hostetler J."/>
            <person name="Jiang R.H."/>
            <person name="Johnson J."/>
            <person name="Krajaejun T."/>
            <person name="Lin H."/>
            <person name="Meijer H.J."/>
            <person name="Moore B."/>
            <person name="Morris P."/>
            <person name="Phuntmart V."/>
            <person name="Puiu D."/>
            <person name="Shetty J."/>
            <person name="Stajich J.E."/>
            <person name="Tripathy S."/>
            <person name="Wawra S."/>
            <person name="van West P."/>
            <person name="Whitty B.R."/>
            <person name="Coutinho P.M."/>
            <person name="Henrissat B."/>
            <person name="Martin F."/>
            <person name="Thomas P.D."/>
            <person name="Tyler B.M."/>
            <person name="De Vries R.P."/>
            <person name="Kamoun S."/>
            <person name="Yandell M."/>
            <person name="Tisserat N."/>
            <person name="Buell C.R."/>
        </authorList>
    </citation>
    <scope>NUCLEOTIDE SEQUENCE</scope>
    <source>
        <strain evidence="3">DAOM:BR144</strain>
    </source>
</reference>
<feature type="transmembrane region" description="Helical" evidence="1">
    <location>
        <begin position="391"/>
        <end position="411"/>
    </location>
</feature>
<keyword evidence="1" id="KW-1133">Transmembrane helix</keyword>
<evidence type="ECO:0000313" key="2">
    <source>
        <dbReference type="EnsemblProtists" id="PYU1_T013954"/>
    </source>
</evidence>
<accession>K3X9Q5</accession>
<keyword evidence="3" id="KW-1185">Reference proteome</keyword>
<dbReference type="InterPro" id="IPR005662">
    <property type="entry name" value="GTPase_Era-like"/>
</dbReference>
<dbReference type="PANTHER" id="PTHR42698:SF2">
    <property type="entry name" value="GTPASE ERA-LIKE, CHLOROPLASTIC"/>
    <property type="match status" value="1"/>
</dbReference>
<reference evidence="3" key="2">
    <citation type="submission" date="2010-04" db="EMBL/GenBank/DDBJ databases">
        <authorList>
            <person name="Buell R."/>
            <person name="Hamilton J."/>
            <person name="Hostetler J."/>
        </authorList>
    </citation>
    <scope>NUCLEOTIDE SEQUENCE [LARGE SCALE GENOMIC DNA]</scope>
    <source>
        <strain evidence="3">DAOM:BR144</strain>
    </source>
</reference>
<feature type="transmembrane region" description="Helical" evidence="1">
    <location>
        <begin position="329"/>
        <end position="351"/>
    </location>
</feature>
<dbReference type="EnsemblProtists" id="PYU1_T013954">
    <property type="protein sequence ID" value="PYU1_T013954"/>
    <property type="gene ID" value="PYU1_G013925"/>
</dbReference>
<dbReference type="HOGENOM" id="CLU_049463_0_0_1"/>
<proteinExistence type="predicted"/>
<dbReference type="eggNOG" id="KOG1954">
    <property type="taxonomic scope" value="Eukaryota"/>
</dbReference>
<dbReference type="PANTHER" id="PTHR42698">
    <property type="entry name" value="GTPASE ERA"/>
    <property type="match status" value="1"/>
</dbReference>
<dbReference type="Gene3D" id="3.40.50.300">
    <property type="entry name" value="P-loop containing nucleotide triphosphate hydrolases"/>
    <property type="match status" value="1"/>
</dbReference>
<dbReference type="STRING" id="431595.K3X9Q5"/>
<keyword evidence="1" id="KW-0812">Transmembrane</keyword>
<dbReference type="InParanoid" id="K3X9Q5"/>
<evidence type="ECO:0000313" key="3">
    <source>
        <dbReference type="Proteomes" id="UP000019132"/>
    </source>
</evidence>
<dbReference type="EMBL" id="GL376578">
    <property type="status" value="NOT_ANNOTATED_CDS"/>
    <property type="molecule type" value="Genomic_DNA"/>
</dbReference>
<dbReference type="AlphaFoldDB" id="K3X9Q5"/>
<dbReference type="GO" id="GO:0005525">
    <property type="term" value="F:GTP binding"/>
    <property type="evidence" value="ECO:0007669"/>
    <property type="project" value="InterPro"/>
</dbReference>
<protein>
    <submittedName>
        <fullName evidence="2">Uncharacterized protein</fullName>
    </submittedName>
</protein>
<evidence type="ECO:0000256" key="1">
    <source>
        <dbReference type="SAM" id="Phobius"/>
    </source>
</evidence>
<dbReference type="GO" id="GO:0043024">
    <property type="term" value="F:ribosomal small subunit binding"/>
    <property type="evidence" value="ECO:0007669"/>
    <property type="project" value="TreeGrafter"/>
</dbReference>
<name>K3X9Q5_GLOUD</name>
<dbReference type="OMA" id="WIPEDKQ"/>
<dbReference type="InterPro" id="IPR027417">
    <property type="entry name" value="P-loop_NTPase"/>
</dbReference>
<dbReference type="GO" id="GO:0019843">
    <property type="term" value="F:rRNA binding"/>
    <property type="evidence" value="ECO:0007669"/>
    <property type="project" value="TreeGrafter"/>
</dbReference>
<reference evidence="2" key="3">
    <citation type="submission" date="2015-02" db="UniProtKB">
        <authorList>
            <consortium name="EnsemblProtists"/>
        </authorList>
    </citation>
    <scope>IDENTIFICATION</scope>
    <source>
        <strain evidence="2">DAOM BR144</strain>
    </source>
</reference>
<dbReference type="SUPFAM" id="SSF52540">
    <property type="entry name" value="P-loop containing nucleoside triphosphate hydrolases"/>
    <property type="match status" value="1"/>
</dbReference>